<evidence type="ECO:0000256" key="2">
    <source>
        <dbReference type="ARBA" id="ARBA00022889"/>
    </source>
</evidence>
<keyword evidence="7" id="KW-1185">Reference proteome</keyword>
<evidence type="ECO:0000256" key="3">
    <source>
        <dbReference type="ARBA" id="ARBA00023087"/>
    </source>
</evidence>
<proteinExistence type="predicted"/>
<keyword evidence="4" id="KW-0732">Signal</keyword>
<evidence type="ECO:0000313" key="7">
    <source>
        <dbReference type="Proteomes" id="UP000806528"/>
    </source>
</evidence>
<name>A0ABR9P1X9_9ACTN</name>
<keyword evidence="1" id="KW-0964">Secreted</keyword>
<dbReference type="PROSITE" id="PS51884">
    <property type="entry name" value="CHAPLIN"/>
    <property type="match status" value="1"/>
</dbReference>
<gene>
    <name evidence="6" type="ORF">IDM40_03835</name>
</gene>
<organism evidence="6 7">
    <name type="scientific">Nocardiopsis coralli</name>
    <dbReference type="NCBI Taxonomy" id="2772213"/>
    <lineage>
        <taxon>Bacteria</taxon>
        <taxon>Bacillati</taxon>
        <taxon>Actinomycetota</taxon>
        <taxon>Actinomycetes</taxon>
        <taxon>Streptosporangiales</taxon>
        <taxon>Nocardiopsidaceae</taxon>
        <taxon>Nocardiopsis</taxon>
    </lineage>
</organism>
<feature type="chain" id="PRO_5046423275" evidence="4">
    <location>
        <begin position="28"/>
        <end position="79"/>
    </location>
</feature>
<dbReference type="Proteomes" id="UP000806528">
    <property type="component" value="Unassembled WGS sequence"/>
</dbReference>
<dbReference type="Pfam" id="PF03777">
    <property type="entry name" value="ChpA-C"/>
    <property type="match status" value="1"/>
</dbReference>
<evidence type="ECO:0000256" key="4">
    <source>
        <dbReference type="SAM" id="SignalP"/>
    </source>
</evidence>
<accession>A0ABR9P1X9</accession>
<keyword evidence="1" id="KW-0134">Cell wall</keyword>
<feature type="domain" description="Chaplin" evidence="5">
    <location>
        <begin position="36"/>
        <end position="76"/>
    </location>
</feature>
<dbReference type="EMBL" id="JADBGI010000003">
    <property type="protein sequence ID" value="MBE2997844.1"/>
    <property type="molecule type" value="Genomic_DNA"/>
</dbReference>
<protein>
    <submittedName>
        <fullName evidence="6">Chaplin</fullName>
    </submittedName>
</protein>
<evidence type="ECO:0000313" key="6">
    <source>
        <dbReference type="EMBL" id="MBE2997844.1"/>
    </source>
</evidence>
<dbReference type="RefSeq" id="WP_193120500.1">
    <property type="nucleotide sequence ID" value="NZ_JADBGI010000003.1"/>
</dbReference>
<reference evidence="6 7" key="1">
    <citation type="submission" date="2020-09" db="EMBL/GenBank/DDBJ databases">
        <title>Diversity and distribution of actinomycetes associated with coral in the coast of Hainan.</title>
        <authorList>
            <person name="Li F."/>
        </authorList>
    </citation>
    <scope>NUCLEOTIDE SEQUENCE [LARGE SCALE GENOMIC DNA]</scope>
    <source>
        <strain evidence="6 7">HNM0947</strain>
    </source>
</reference>
<keyword evidence="2" id="KW-0130">Cell adhesion</keyword>
<evidence type="ECO:0000259" key="5">
    <source>
        <dbReference type="PROSITE" id="PS51884"/>
    </source>
</evidence>
<comment type="caution">
    <text evidence="6">The sequence shown here is derived from an EMBL/GenBank/DDBJ whole genome shotgun (WGS) entry which is preliminary data.</text>
</comment>
<sequence length="79" mass="7483">MLKKVLAASGIVAAAGGVLFTGAPAMAADDVVTSGNGSVLSGNQLVADLDVPINVCGNSVAVLGVSGANCTDSGASVKH</sequence>
<evidence type="ECO:0000256" key="1">
    <source>
        <dbReference type="ARBA" id="ARBA00022512"/>
    </source>
</evidence>
<dbReference type="InterPro" id="IPR005528">
    <property type="entry name" value="ChpA-H"/>
</dbReference>
<feature type="signal peptide" evidence="4">
    <location>
        <begin position="1"/>
        <end position="27"/>
    </location>
</feature>
<keyword evidence="3" id="KW-0034">Amyloid</keyword>